<dbReference type="EMBL" id="CP018632">
    <property type="protein sequence ID" value="ASJ76800.1"/>
    <property type="molecule type" value="Genomic_DNA"/>
</dbReference>
<evidence type="ECO:0000313" key="2">
    <source>
        <dbReference type="Proteomes" id="UP000250079"/>
    </source>
</evidence>
<evidence type="ECO:0000313" key="1">
    <source>
        <dbReference type="EMBL" id="ASJ76800.1"/>
    </source>
</evidence>
<dbReference type="Pfam" id="PF13665">
    <property type="entry name" value="Tox-PAAR-like"/>
    <property type="match status" value="1"/>
</dbReference>
<sequence>MASNVYVNGRKIVCKKAGGKSICAFPDVCFTPPDKITSTPKGIPVPYPNTGAASDLTNGSKSLKIGNKEVALKNKSYLKKSAGNETGNTQKKGVLTRTNRGKVFFNSWSMNVKIEGLNAVRHLDITTHNHGSLPGNSPTWSYLDQATAIRTATDIDISTSDEESLL</sequence>
<accession>A0A2Z2P5L2</accession>
<keyword evidence="2" id="KW-1185">Reference proteome</keyword>
<dbReference type="AlphaFoldDB" id="A0A2Z2P5L2"/>
<dbReference type="CDD" id="cd14740">
    <property type="entry name" value="PAAR_4"/>
    <property type="match status" value="1"/>
</dbReference>
<protein>
    <submittedName>
        <fullName evidence="1">Uncharacterized protein</fullName>
    </submittedName>
</protein>
<proteinExistence type="predicted"/>
<dbReference type="RefSeq" id="WP_088921523.1">
    <property type="nucleotide sequence ID" value="NZ_CP018632.1"/>
</dbReference>
<gene>
    <name evidence="1" type="ORF">IMCC3135_33795</name>
</gene>
<dbReference type="KEGG" id="gai:IMCC3135_33795"/>
<dbReference type="OrthoDB" id="8073614at2"/>
<organism evidence="1 2">
    <name type="scientific">Granulosicoccus antarcticus IMCC3135</name>
    <dbReference type="NCBI Taxonomy" id="1192854"/>
    <lineage>
        <taxon>Bacteria</taxon>
        <taxon>Pseudomonadati</taxon>
        <taxon>Pseudomonadota</taxon>
        <taxon>Gammaproteobacteria</taxon>
        <taxon>Chromatiales</taxon>
        <taxon>Granulosicoccaceae</taxon>
        <taxon>Granulosicoccus</taxon>
    </lineage>
</organism>
<dbReference type="Proteomes" id="UP000250079">
    <property type="component" value="Chromosome"/>
</dbReference>
<reference evidence="1 2" key="1">
    <citation type="submission" date="2016-12" db="EMBL/GenBank/DDBJ databases">
        <authorList>
            <person name="Song W.-J."/>
            <person name="Kurnit D.M."/>
        </authorList>
    </citation>
    <scope>NUCLEOTIDE SEQUENCE [LARGE SCALE GENOMIC DNA]</scope>
    <source>
        <strain evidence="1 2">IMCC3135</strain>
    </source>
</reference>
<name>A0A2Z2P5L2_9GAMM</name>